<name>A0AAD4NC37_9BILA</name>
<evidence type="ECO:0000313" key="2">
    <source>
        <dbReference type="EMBL" id="KAI1726219.1"/>
    </source>
</evidence>
<evidence type="ECO:0000313" key="3">
    <source>
        <dbReference type="Proteomes" id="UP001201812"/>
    </source>
</evidence>
<keyword evidence="3" id="KW-1185">Reference proteome</keyword>
<feature type="region of interest" description="Disordered" evidence="1">
    <location>
        <begin position="1"/>
        <end position="28"/>
    </location>
</feature>
<reference evidence="2" key="1">
    <citation type="submission" date="2022-01" db="EMBL/GenBank/DDBJ databases">
        <title>Genome Sequence Resource for Two Populations of Ditylenchus destructor, the Migratory Endoparasitic Phytonematode.</title>
        <authorList>
            <person name="Zhang H."/>
            <person name="Lin R."/>
            <person name="Xie B."/>
        </authorList>
    </citation>
    <scope>NUCLEOTIDE SEQUENCE</scope>
    <source>
        <strain evidence="2">BazhouSP</strain>
    </source>
</reference>
<dbReference type="EMBL" id="JAKKPZ010000002">
    <property type="protein sequence ID" value="KAI1726219.1"/>
    <property type="molecule type" value="Genomic_DNA"/>
</dbReference>
<gene>
    <name evidence="2" type="ORF">DdX_02922</name>
</gene>
<sequence>MYVISSLDSTEHSITTIDSNDTESSDMEDPVFRGLLSHIKTEDEEDIKGDVVRPPDDRATPCSGDCVALQEHHATREGDEKNSGFPFTIKIDTHSIRTKRMCDSSELAINKKKEKHM</sequence>
<accession>A0AAD4NC37</accession>
<dbReference type="Proteomes" id="UP001201812">
    <property type="component" value="Unassembled WGS sequence"/>
</dbReference>
<dbReference type="AlphaFoldDB" id="A0AAD4NC37"/>
<organism evidence="2 3">
    <name type="scientific">Ditylenchus destructor</name>
    <dbReference type="NCBI Taxonomy" id="166010"/>
    <lineage>
        <taxon>Eukaryota</taxon>
        <taxon>Metazoa</taxon>
        <taxon>Ecdysozoa</taxon>
        <taxon>Nematoda</taxon>
        <taxon>Chromadorea</taxon>
        <taxon>Rhabditida</taxon>
        <taxon>Tylenchina</taxon>
        <taxon>Tylenchomorpha</taxon>
        <taxon>Sphaerularioidea</taxon>
        <taxon>Anguinidae</taxon>
        <taxon>Anguininae</taxon>
        <taxon>Ditylenchus</taxon>
    </lineage>
</organism>
<evidence type="ECO:0000256" key="1">
    <source>
        <dbReference type="SAM" id="MobiDB-lite"/>
    </source>
</evidence>
<protein>
    <submittedName>
        <fullName evidence="2">Uncharacterized protein</fullName>
    </submittedName>
</protein>
<feature type="compositionally biased region" description="Polar residues" evidence="1">
    <location>
        <begin position="1"/>
        <end position="19"/>
    </location>
</feature>
<proteinExistence type="predicted"/>
<comment type="caution">
    <text evidence="2">The sequence shown here is derived from an EMBL/GenBank/DDBJ whole genome shotgun (WGS) entry which is preliminary data.</text>
</comment>